<feature type="region of interest" description="Disordered" evidence="1">
    <location>
        <begin position="68"/>
        <end position="102"/>
    </location>
</feature>
<keyword evidence="4" id="KW-1185">Reference proteome</keyword>
<evidence type="ECO:0000313" key="4">
    <source>
        <dbReference type="Proteomes" id="UP000244248"/>
    </source>
</evidence>
<proteinExistence type="predicted"/>
<gene>
    <name evidence="3" type="ORF">CJD38_11545</name>
</gene>
<evidence type="ECO:0000313" key="3">
    <source>
        <dbReference type="EMBL" id="PTU30938.1"/>
    </source>
</evidence>
<feature type="signal peptide" evidence="2">
    <location>
        <begin position="1"/>
        <end position="20"/>
    </location>
</feature>
<feature type="compositionally biased region" description="Polar residues" evidence="1">
    <location>
        <begin position="73"/>
        <end position="102"/>
    </location>
</feature>
<evidence type="ECO:0000256" key="2">
    <source>
        <dbReference type="SAM" id="SignalP"/>
    </source>
</evidence>
<dbReference type="AlphaFoldDB" id="A0A2T5MED3"/>
<sequence>MKQYRWLMIFALLLTQSVFSAPPKSSNAPAPQALGSTIVVEQNSAMGVTLMPWKEEFATGLDQAPSLYRAPTSPINSNSLQRQTEYRDNLSSYRRSHSQFTP</sequence>
<dbReference type="Proteomes" id="UP000244248">
    <property type="component" value="Unassembled WGS sequence"/>
</dbReference>
<keyword evidence="2" id="KW-0732">Signal</keyword>
<reference evidence="3 4" key="1">
    <citation type="submission" date="2018-04" db="EMBL/GenBank/DDBJ databases">
        <title>Novel species isolated from glacier.</title>
        <authorList>
            <person name="Liu Q."/>
            <person name="Xin Y.-H."/>
        </authorList>
    </citation>
    <scope>NUCLEOTIDE SEQUENCE [LARGE SCALE GENOMIC DNA]</scope>
    <source>
        <strain evidence="3 4">GT1R17</strain>
    </source>
</reference>
<dbReference type="RefSeq" id="WP_107940523.1">
    <property type="nucleotide sequence ID" value="NZ_QANS01000004.1"/>
</dbReference>
<protein>
    <submittedName>
        <fullName evidence="3">Uncharacterized protein</fullName>
    </submittedName>
</protein>
<accession>A0A2T5MED3</accession>
<comment type="caution">
    <text evidence="3">The sequence shown here is derived from an EMBL/GenBank/DDBJ whole genome shotgun (WGS) entry which is preliminary data.</text>
</comment>
<evidence type="ECO:0000256" key="1">
    <source>
        <dbReference type="SAM" id="MobiDB-lite"/>
    </source>
</evidence>
<organism evidence="3 4">
    <name type="scientific">Stenotrophobium rhamnosiphilum</name>
    <dbReference type="NCBI Taxonomy" id="2029166"/>
    <lineage>
        <taxon>Bacteria</taxon>
        <taxon>Pseudomonadati</taxon>
        <taxon>Pseudomonadota</taxon>
        <taxon>Gammaproteobacteria</taxon>
        <taxon>Nevskiales</taxon>
        <taxon>Nevskiaceae</taxon>
        <taxon>Stenotrophobium</taxon>
    </lineage>
</organism>
<feature type="chain" id="PRO_5015426016" evidence="2">
    <location>
        <begin position="21"/>
        <end position="102"/>
    </location>
</feature>
<dbReference type="EMBL" id="QANS01000004">
    <property type="protein sequence ID" value="PTU30938.1"/>
    <property type="molecule type" value="Genomic_DNA"/>
</dbReference>
<name>A0A2T5MED3_9GAMM</name>